<proteinExistence type="predicted"/>
<organism evidence="4 5">
    <name type="scientific">Christensenella tenuis</name>
    <dbReference type="NCBI Taxonomy" id="2763033"/>
    <lineage>
        <taxon>Bacteria</taxon>
        <taxon>Bacillati</taxon>
        <taxon>Bacillota</taxon>
        <taxon>Clostridia</taxon>
        <taxon>Christensenellales</taxon>
        <taxon>Christensenellaceae</taxon>
        <taxon>Christensenella</taxon>
    </lineage>
</organism>
<keyword evidence="5" id="KW-1185">Reference proteome</keyword>
<dbReference type="EMBL" id="JACOON010000001">
    <property type="protein sequence ID" value="MBC5647271.1"/>
    <property type="molecule type" value="Genomic_DNA"/>
</dbReference>
<feature type="transmembrane region" description="Helical" evidence="3">
    <location>
        <begin position="132"/>
        <end position="158"/>
    </location>
</feature>
<evidence type="ECO:0000313" key="5">
    <source>
        <dbReference type="Proteomes" id="UP000606889"/>
    </source>
</evidence>
<evidence type="ECO:0000256" key="1">
    <source>
        <dbReference type="ARBA" id="ARBA00022692"/>
    </source>
</evidence>
<accession>A0ABR7ED83</accession>
<sequence length="174" mass="18325">MKRKMDIKTRRLTTTAVTAALVYVVTMLLVIQIPAVKGAYFNLGDVIIYCAAFILGGPYAALSAAIGSGLADLTVGSTVYIPATIVIKACMALLVGAMTKKGDSFKQYAMACVAAALVMAFGYFGYETLLVGVGGALLTLIPNLIQAGCGAALAMVLYHPMFMMRNKLKLRIAS</sequence>
<dbReference type="Proteomes" id="UP000606889">
    <property type="component" value="Unassembled WGS sequence"/>
</dbReference>
<keyword evidence="1 3" id="KW-0812">Transmembrane</keyword>
<feature type="transmembrane region" description="Helical" evidence="3">
    <location>
        <begin position="46"/>
        <end position="67"/>
    </location>
</feature>
<evidence type="ECO:0000313" key="4">
    <source>
        <dbReference type="EMBL" id="MBC5647271.1"/>
    </source>
</evidence>
<feature type="transmembrane region" description="Helical" evidence="3">
    <location>
        <begin position="108"/>
        <end position="126"/>
    </location>
</feature>
<reference evidence="4 5" key="1">
    <citation type="submission" date="2020-08" db="EMBL/GenBank/DDBJ databases">
        <title>Genome public.</title>
        <authorList>
            <person name="Liu C."/>
            <person name="Sun Q."/>
        </authorList>
    </citation>
    <scope>NUCLEOTIDE SEQUENCE [LARGE SCALE GENOMIC DNA]</scope>
    <source>
        <strain evidence="4 5">NSJ-35</strain>
    </source>
</reference>
<evidence type="ECO:0000256" key="3">
    <source>
        <dbReference type="SAM" id="Phobius"/>
    </source>
</evidence>
<dbReference type="RefSeq" id="WP_186856780.1">
    <property type="nucleotide sequence ID" value="NZ_JACOON010000001.1"/>
</dbReference>
<dbReference type="Pfam" id="PF07155">
    <property type="entry name" value="ECF-ribofla_trS"/>
    <property type="match status" value="1"/>
</dbReference>
<keyword evidence="3" id="KW-0472">Membrane</keyword>
<name>A0ABR7ED83_9FIRM</name>
<comment type="caution">
    <text evidence="4">The sequence shown here is derived from an EMBL/GenBank/DDBJ whole genome shotgun (WGS) entry which is preliminary data.</text>
</comment>
<protein>
    <submittedName>
        <fullName evidence="4">ECF transporter S component</fullName>
    </submittedName>
</protein>
<evidence type="ECO:0000256" key="2">
    <source>
        <dbReference type="ARBA" id="ARBA00022989"/>
    </source>
</evidence>
<dbReference type="Gene3D" id="1.10.1760.20">
    <property type="match status" value="1"/>
</dbReference>
<dbReference type="PANTHER" id="PTHR37815">
    <property type="entry name" value="UPF0397 PROTEIN BC_2624-RELATED"/>
    <property type="match status" value="1"/>
</dbReference>
<feature type="transmembrane region" description="Helical" evidence="3">
    <location>
        <begin position="12"/>
        <end position="34"/>
    </location>
</feature>
<dbReference type="PANTHER" id="PTHR37815:SF3">
    <property type="entry name" value="UPF0397 PROTEIN SPR0429"/>
    <property type="match status" value="1"/>
</dbReference>
<keyword evidence="2 3" id="KW-1133">Transmembrane helix</keyword>
<gene>
    <name evidence="4" type="ORF">H8S18_02840</name>
</gene>
<dbReference type="InterPro" id="IPR009825">
    <property type="entry name" value="ECF_substrate-spec-like"/>
</dbReference>
<feature type="transmembrane region" description="Helical" evidence="3">
    <location>
        <begin position="79"/>
        <end position="96"/>
    </location>
</feature>